<evidence type="ECO:0000256" key="1">
    <source>
        <dbReference type="ARBA" id="ARBA00022527"/>
    </source>
</evidence>
<dbReference type="InterPro" id="IPR051175">
    <property type="entry name" value="CLK_kinases"/>
</dbReference>
<evidence type="ECO:0000313" key="8">
    <source>
        <dbReference type="Proteomes" id="UP000799771"/>
    </source>
</evidence>
<accession>A0A6A6A6S3</accession>
<protein>
    <submittedName>
        <fullName evidence="7">Kinase-like protein</fullName>
    </submittedName>
</protein>
<dbReference type="OrthoDB" id="626167at2759"/>
<dbReference type="EMBL" id="ML977512">
    <property type="protein sequence ID" value="KAF2126895.1"/>
    <property type="molecule type" value="Genomic_DNA"/>
</dbReference>
<dbReference type="GO" id="GO:0005634">
    <property type="term" value="C:nucleus"/>
    <property type="evidence" value="ECO:0007669"/>
    <property type="project" value="TreeGrafter"/>
</dbReference>
<name>A0A6A6A6S3_9PLEO</name>
<dbReference type="RefSeq" id="XP_033521287.1">
    <property type="nucleotide sequence ID" value="XM_033670737.1"/>
</dbReference>
<keyword evidence="8" id="KW-1185">Reference proteome</keyword>
<gene>
    <name evidence="7" type="ORF">P153DRAFT_388215</name>
</gene>
<keyword evidence="4 7" id="KW-0418">Kinase</keyword>
<keyword evidence="3" id="KW-0547">Nucleotide-binding</keyword>
<dbReference type="SUPFAM" id="SSF56112">
    <property type="entry name" value="Protein kinase-like (PK-like)"/>
    <property type="match status" value="1"/>
</dbReference>
<dbReference type="Proteomes" id="UP000799771">
    <property type="component" value="Unassembled WGS sequence"/>
</dbReference>
<dbReference type="AlphaFoldDB" id="A0A6A6A6S3"/>
<keyword evidence="2" id="KW-0808">Transferase</keyword>
<dbReference type="PROSITE" id="PS50011">
    <property type="entry name" value="PROTEIN_KINASE_DOM"/>
    <property type="match status" value="1"/>
</dbReference>
<evidence type="ECO:0000256" key="2">
    <source>
        <dbReference type="ARBA" id="ARBA00022679"/>
    </source>
</evidence>
<dbReference type="GeneID" id="54411169"/>
<keyword evidence="5" id="KW-0067">ATP-binding</keyword>
<dbReference type="GO" id="GO:0005524">
    <property type="term" value="F:ATP binding"/>
    <property type="evidence" value="ECO:0007669"/>
    <property type="project" value="UniProtKB-KW"/>
</dbReference>
<dbReference type="PANTHER" id="PTHR45646:SF11">
    <property type="entry name" value="SERINE_THREONINE-PROTEIN KINASE DOA"/>
    <property type="match status" value="1"/>
</dbReference>
<evidence type="ECO:0000259" key="6">
    <source>
        <dbReference type="PROSITE" id="PS50011"/>
    </source>
</evidence>
<evidence type="ECO:0000256" key="5">
    <source>
        <dbReference type="ARBA" id="ARBA00022840"/>
    </source>
</evidence>
<dbReference type="Pfam" id="PF00069">
    <property type="entry name" value="Pkinase"/>
    <property type="match status" value="1"/>
</dbReference>
<dbReference type="SMART" id="SM00220">
    <property type="entry name" value="S_TKc"/>
    <property type="match status" value="1"/>
</dbReference>
<dbReference type="GO" id="GO:0004674">
    <property type="term" value="F:protein serine/threonine kinase activity"/>
    <property type="evidence" value="ECO:0007669"/>
    <property type="project" value="UniProtKB-KW"/>
</dbReference>
<reference evidence="7" key="1">
    <citation type="journal article" date="2020" name="Stud. Mycol.">
        <title>101 Dothideomycetes genomes: a test case for predicting lifestyles and emergence of pathogens.</title>
        <authorList>
            <person name="Haridas S."/>
            <person name="Albert R."/>
            <person name="Binder M."/>
            <person name="Bloem J."/>
            <person name="Labutti K."/>
            <person name="Salamov A."/>
            <person name="Andreopoulos B."/>
            <person name="Baker S."/>
            <person name="Barry K."/>
            <person name="Bills G."/>
            <person name="Bluhm B."/>
            <person name="Cannon C."/>
            <person name="Castanera R."/>
            <person name="Culley D."/>
            <person name="Daum C."/>
            <person name="Ezra D."/>
            <person name="Gonzalez J."/>
            <person name="Henrissat B."/>
            <person name="Kuo A."/>
            <person name="Liang C."/>
            <person name="Lipzen A."/>
            <person name="Lutzoni F."/>
            <person name="Magnuson J."/>
            <person name="Mondo S."/>
            <person name="Nolan M."/>
            <person name="Ohm R."/>
            <person name="Pangilinan J."/>
            <person name="Park H.-J."/>
            <person name="Ramirez L."/>
            <person name="Alfaro M."/>
            <person name="Sun H."/>
            <person name="Tritt A."/>
            <person name="Yoshinaga Y."/>
            <person name="Zwiers L.-H."/>
            <person name="Turgeon B."/>
            <person name="Goodwin S."/>
            <person name="Spatafora J."/>
            <person name="Crous P."/>
            <person name="Grigoriev I."/>
        </authorList>
    </citation>
    <scope>NUCLEOTIDE SEQUENCE</scope>
    <source>
        <strain evidence="7">CBS 119687</strain>
    </source>
</reference>
<evidence type="ECO:0000256" key="4">
    <source>
        <dbReference type="ARBA" id="ARBA00022777"/>
    </source>
</evidence>
<dbReference type="InterPro" id="IPR011009">
    <property type="entry name" value="Kinase-like_dom_sf"/>
</dbReference>
<evidence type="ECO:0000256" key="3">
    <source>
        <dbReference type="ARBA" id="ARBA00022741"/>
    </source>
</evidence>
<keyword evidence="1" id="KW-0723">Serine/threonine-protein kinase</keyword>
<dbReference type="InterPro" id="IPR000719">
    <property type="entry name" value="Prot_kinase_dom"/>
</dbReference>
<feature type="domain" description="Protein kinase" evidence="6">
    <location>
        <begin position="20"/>
        <end position="301"/>
    </location>
</feature>
<organism evidence="7 8">
    <name type="scientific">Dothidotthia symphoricarpi CBS 119687</name>
    <dbReference type="NCBI Taxonomy" id="1392245"/>
    <lineage>
        <taxon>Eukaryota</taxon>
        <taxon>Fungi</taxon>
        <taxon>Dikarya</taxon>
        <taxon>Ascomycota</taxon>
        <taxon>Pezizomycotina</taxon>
        <taxon>Dothideomycetes</taxon>
        <taxon>Pleosporomycetidae</taxon>
        <taxon>Pleosporales</taxon>
        <taxon>Dothidotthiaceae</taxon>
        <taxon>Dothidotthia</taxon>
    </lineage>
</organism>
<dbReference type="Gene3D" id="1.10.510.10">
    <property type="entry name" value="Transferase(Phosphotransferase) domain 1"/>
    <property type="match status" value="1"/>
</dbReference>
<evidence type="ECO:0000313" key="7">
    <source>
        <dbReference type="EMBL" id="KAF2126895.1"/>
    </source>
</evidence>
<dbReference type="PANTHER" id="PTHR45646">
    <property type="entry name" value="SERINE/THREONINE-PROTEIN KINASE DOA-RELATED"/>
    <property type="match status" value="1"/>
</dbReference>
<dbReference type="Gene3D" id="3.30.200.20">
    <property type="entry name" value="Phosphorylase Kinase, domain 1"/>
    <property type="match status" value="1"/>
</dbReference>
<proteinExistence type="predicted"/>
<sequence length="301" mass="33286">MAVIQPGIKHSISRTTGEKYTPVALAGSGRHGDVWFCTSNTTPAALVALKVPRRSSHDELAREVAMLRAIQHHLTRTTTATMQKHFPHPIDYSARFLAVPPILGPSLTQLVSTAKTCTPRAVVPKSLVLHIARQLVDAVAFLHGEVSVCHRDLWEGNVMLRLPTQENQMPDVVLIDFGSAVEEPEGQRFAWERSCVYRMVERLGALHRRMDGGAASAEKDGVGELEDRDRFWNEFMGFLATMTPEKEGEEIVSFAGFREKFGISLDIRLGNVDVGEMREVGELLGRAVEMGEALPRLPGLL</sequence>